<reference evidence="2" key="1">
    <citation type="journal article" date="2020" name="Stud. Mycol.">
        <title>101 Dothideomycetes genomes: a test case for predicting lifestyles and emergence of pathogens.</title>
        <authorList>
            <person name="Haridas S."/>
            <person name="Albert R."/>
            <person name="Binder M."/>
            <person name="Bloem J."/>
            <person name="Labutti K."/>
            <person name="Salamov A."/>
            <person name="Andreopoulos B."/>
            <person name="Baker S."/>
            <person name="Barry K."/>
            <person name="Bills G."/>
            <person name="Bluhm B."/>
            <person name="Cannon C."/>
            <person name="Castanera R."/>
            <person name="Culley D."/>
            <person name="Daum C."/>
            <person name="Ezra D."/>
            <person name="Gonzalez J."/>
            <person name="Henrissat B."/>
            <person name="Kuo A."/>
            <person name="Liang C."/>
            <person name="Lipzen A."/>
            <person name="Lutzoni F."/>
            <person name="Magnuson J."/>
            <person name="Mondo S."/>
            <person name="Nolan M."/>
            <person name="Ohm R."/>
            <person name="Pangilinan J."/>
            <person name="Park H.-J."/>
            <person name="Ramirez L."/>
            <person name="Alfaro M."/>
            <person name="Sun H."/>
            <person name="Tritt A."/>
            <person name="Yoshinaga Y."/>
            <person name="Zwiers L.-H."/>
            <person name="Turgeon B."/>
            <person name="Goodwin S."/>
            <person name="Spatafora J."/>
            <person name="Crous P."/>
            <person name="Grigoriev I."/>
        </authorList>
    </citation>
    <scope>NUCLEOTIDE SEQUENCE</scope>
    <source>
        <strain evidence="2">CBS 107.79</strain>
    </source>
</reference>
<name>A0A6A5VQC0_9PLEO</name>
<dbReference type="SUPFAM" id="SSF55729">
    <property type="entry name" value="Acyl-CoA N-acyltransferases (Nat)"/>
    <property type="match status" value="1"/>
</dbReference>
<dbReference type="InterPro" id="IPR000182">
    <property type="entry name" value="GNAT_dom"/>
</dbReference>
<protein>
    <submittedName>
        <fullName evidence="2">GCN5-related N-acetyltransferas-like protein</fullName>
    </submittedName>
</protein>
<gene>
    <name evidence="2" type="ORF">BU23DRAFT_595015</name>
</gene>
<dbReference type="Proteomes" id="UP000800036">
    <property type="component" value="Unassembled WGS sequence"/>
</dbReference>
<evidence type="ECO:0000313" key="3">
    <source>
        <dbReference type="Proteomes" id="UP000800036"/>
    </source>
</evidence>
<evidence type="ECO:0000259" key="1">
    <source>
        <dbReference type="PROSITE" id="PS51186"/>
    </source>
</evidence>
<dbReference type="PROSITE" id="PS51186">
    <property type="entry name" value="GNAT"/>
    <property type="match status" value="1"/>
</dbReference>
<feature type="domain" description="N-acetyltransferase" evidence="1">
    <location>
        <begin position="147"/>
        <end position="224"/>
    </location>
</feature>
<proteinExistence type="predicted"/>
<sequence>MATPFIRPFNTATDQDAGLHVFYTTADASVSHEPARTISSYLYYCAYTHLSPSTCLVLDDGAGLAVGYIIGTPDTAAFSSHWKSSFAPTLEAKLIPPPHLSTEDPALETPLVKGLRKSVYEGACSMLQGVGDREVLREYPAHLHINILPEFTGKGWGGKMVGAWLEVVKELGAQGVHLGMVRTNEGARRFYERLGFRLCEEVLDGGASGKVGRQDGAVCLVKRL</sequence>
<dbReference type="AlphaFoldDB" id="A0A6A5VQC0"/>
<keyword evidence="3" id="KW-1185">Reference proteome</keyword>
<dbReference type="GO" id="GO:0016747">
    <property type="term" value="F:acyltransferase activity, transferring groups other than amino-acyl groups"/>
    <property type="evidence" value="ECO:0007669"/>
    <property type="project" value="InterPro"/>
</dbReference>
<accession>A0A6A5VQC0</accession>
<organism evidence="2 3">
    <name type="scientific">Bimuria novae-zelandiae CBS 107.79</name>
    <dbReference type="NCBI Taxonomy" id="1447943"/>
    <lineage>
        <taxon>Eukaryota</taxon>
        <taxon>Fungi</taxon>
        <taxon>Dikarya</taxon>
        <taxon>Ascomycota</taxon>
        <taxon>Pezizomycotina</taxon>
        <taxon>Dothideomycetes</taxon>
        <taxon>Pleosporomycetidae</taxon>
        <taxon>Pleosporales</taxon>
        <taxon>Massarineae</taxon>
        <taxon>Didymosphaeriaceae</taxon>
        <taxon>Bimuria</taxon>
    </lineage>
</organism>
<dbReference type="OrthoDB" id="64477at2759"/>
<evidence type="ECO:0000313" key="2">
    <source>
        <dbReference type="EMBL" id="KAF1979883.1"/>
    </source>
</evidence>
<dbReference type="InterPro" id="IPR016181">
    <property type="entry name" value="Acyl_CoA_acyltransferase"/>
</dbReference>
<dbReference type="Gene3D" id="3.40.630.30">
    <property type="match status" value="1"/>
</dbReference>
<dbReference type="Pfam" id="PF13508">
    <property type="entry name" value="Acetyltransf_7"/>
    <property type="match status" value="1"/>
</dbReference>
<dbReference type="EMBL" id="ML976657">
    <property type="protein sequence ID" value="KAF1979883.1"/>
    <property type="molecule type" value="Genomic_DNA"/>
</dbReference>